<dbReference type="AlphaFoldDB" id="A0A6J5CPP6"/>
<gene>
    <name evidence="6" type="primary">xerC_17</name>
    <name evidence="6" type="ORF">LMG22037_06661</name>
</gene>
<evidence type="ECO:0000259" key="5">
    <source>
        <dbReference type="PROSITE" id="PS51898"/>
    </source>
</evidence>
<dbReference type="InterPro" id="IPR050090">
    <property type="entry name" value="Tyrosine_recombinase_XerCD"/>
</dbReference>
<reference evidence="6 7" key="1">
    <citation type="submission" date="2020-04" db="EMBL/GenBank/DDBJ databases">
        <authorList>
            <person name="De Canck E."/>
        </authorList>
    </citation>
    <scope>NUCLEOTIDE SEQUENCE [LARGE SCALE GENOMIC DNA]</scope>
    <source>
        <strain evidence="6 7">LMG 22037</strain>
    </source>
</reference>
<dbReference type="GO" id="GO:0015074">
    <property type="term" value="P:DNA integration"/>
    <property type="evidence" value="ECO:0007669"/>
    <property type="project" value="UniProtKB-KW"/>
</dbReference>
<dbReference type="GO" id="GO:0003677">
    <property type="term" value="F:DNA binding"/>
    <property type="evidence" value="ECO:0007669"/>
    <property type="project" value="UniProtKB-KW"/>
</dbReference>
<accession>A0A6J5CPP6</accession>
<feature type="domain" description="Tyr recombinase" evidence="5">
    <location>
        <begin position="94"/>
        <end position="301"/>
    </location>
</feature>
<dbReference type="RefSeq" id="WP_035486396.1">
    <property type="nucleotide sequence ID" value="NZ_CADFGL010000095.1"/>
</dbReference>
<dbReference type="SUPFAM" id="SSF56349">
    <property type="entry name" value="DNA breaking-rejoining enzymes"/>
    <property type="match status" value="1"/>
</dbReference>
<dbReference type="Gene3D" id="1.10.443.10">
    <property type="entry name" value="Intergrase catalytic core"/>
    <property type="match status" value="1"/>
</dbReference>
<dbReference type="PANTHER" id="PTHR30349">
    <property type="entry name" value="PHAGE INTEGRASE-RELATED"/>
    <property type="match status" value="1"/>
</dbReference>
<dbReference type="InterPro" id="IPR013762">
    <property type="entry name" value="Integrase-like_cat_sf"/>
</dbReference>
<proteinExistence type="inferred from homology"/>
<dbReference type="Proteomes" id="UP000494249">
    <property type="component" value="Unassembled WGS sequence"/>
</dbReference>
<comment type="similarity">
    <text evidence="1">Belongs to the 'phage' integrase family.</text>
</comment>
<evidence type="ECO:0000256" key="2">
    <source>
        <dbReference type="ARBA" id="ARBA00022908"/>
    </source>
</evidence>
<organism evidence="6 7">
    <name type="scientific">Paraburkholderia phenoliruptrix</name>
    <dbReference type="NCBI Taxonomy" id="252970"/>
    <lineage>
        <taxon>Bacteria</taxon>
        <taxon>Pseudomonadati</taxon>
        <taxon>Pseudomonadota</taxon>
        <taxon>Betaproteobacteria</taxon>
        <taxon>Burkholderiales</taxon>
        <taxon>Burkholderiaceae</taxon>
        <taxon>Paraburkholderia</taxon>
    </lineage>
</organism>
<evidence type="ECO:0000313" key="6">
    <source>
        <dbReference type="EMBL" id="CAB3743099.1"/>
    </source>
</evidence>
<dbReference type="PANTHER" id="PTHR30349:SF41">
    <property type="entry name" value="INTEGRASE_RECOMBINASE PROTEIN MJ0367-RELATED"/>
    <property type="match status" value="1"/>
</dbReference>
<keyword evidence="2" id="KW-0229">DNA integration</keyword>
<dbReference type="InterPro" id="IPR011010">
    <property type="entry name" value="DNA_brk_join_enz"/>
</dbReference>
<evidence type="ECO:0000256" key="4">
    <source>
        <dbReference type="ARBA" id="ARBA00023172"/>
    </source>
</evidence>
<keyword evidence="4" id="KW-0233">DNA recombination</keyword>
<dbReference type="PROSITE" id="PS51898">
    <property type="entry name" value="TYR_RECOMBINASE"/>
    <property type="match status" value="1"/>
</dbReference>
<evidence type="ECO:0000256" key="3">
    <source>
        <dbReference type="ARBA" id="ARBA00023125"/>
    </source>
</evidence>
<dbReference type="GO" id="GO:0006310">
    <property type="term" value="P:DNA recombination"/>
    <property type="evidence" value="ECO:0007669"/>
    <property type="project" value="UniProtKB-KW"/>
</dbReference>
<evidence type="ECO:0000313" key="7">
    <source>
        <dbReference type="Proteomes" id="UP000494249"/>
    </source>
</evidence>
<evidence type="ECO:0000256" key="1">
    <source>
        <dbReference type="ARBA" id="ARBA00008857"/>
    </source>
</evidence>
<dbReference type="InterPro" id="IPR002104">
    <property type="entry name" value="Integrase_catalytic"/>
</dbReference>
<dbReference type="Pfam" id="PF00589">
    <property type="entry name" value="Phage_integrase"/>
    <property type="match status" value="1"/>
</dbReference>
<keyword evidence="3" id="KW-0238">DNA-binding</keyword>
<sequence>MKLSELVAQYVSHKRALGMRFNSEAATLASFCHRVDGNIDVESVTVEQVQDFLTGNRPLTNHWRKRRSVLDCLFRFALSRGYVKASPLPRYSPRLPPPLTPYIYSQQELKRLLDVASAACSPRGLLDAYVLRALILILYGGCLRHGEALRLTMQDVDLDEAVLHVRESKFYRSRLVPLGADLNRAMQTYARQRNQRFGQAPDAPFFCLRDGRPLSQKAVRKAFQRQRTLANIQREGGASCQPRLHDLRHSGAVHRLIAWYRCGADLQLLLPQLATYLGHIDLAGTQRYLTLTPELLNAASTRFETYVLEVQHGQCPRRS</sequence>
<protein>
    <submittedName>
        <fullName evidence="6">Tyrosine recombinase XerC</fullName>
    </submittedName>
</protein>
<dbReference type="EMBL" id="CADIKB010000101">
    <property type="protein sequence ID" value="CAB3743099.1"/>
    <property type="molecule type" value="Genomic_DNA"/>
</dbReference>
<name>A0A6J5CPP6_9BURK</name>